<dbReference type="InterPro" id="IPR005467">
    <property type="entry name" value="His_kinase_dom"/>
</dbReference>
<dbReference type="InterPro" id="IPR004358">
    <property type="entry name" value="Sig_transdc_His_kin-like_C"/>
</dbReference>
<keyword evidence="8" id="KW-1185">Reference proteome</keyword>
<dbReference type="Pfam" id="PF02518">
    <property type="entry name" value="HATPase_c"/>
    <property type="match status" value="1"/>
</dbReference>
<dbReference type="Gene3D" id="3.30.565.10">
    <property type="entry name" value="Histidine kinase-like ATPase, C-terminal domain"/>
    <property type="match status" value="1"/>
</dbReference>
<dbReference type="PANTHER" id="PTHR43711">
    <property type="entry name" value="TWO-COMPONENT HISTIDINE KINASE"/>
    <property type="match status" value="1"/>
</dbReference>
<dbReference type="PRINTS" id="PR00344">
    <property type="entry name" value="BCTRLSENSOR"/>
</dbReference>
<dbReference type="EC" id="2.7.13.3" evidence="2"/>
<gene>
    <name evidence="7" type="ORF">VV01_12530</name>
</gene>
<keyword evidence="4" id="KW-0418">Kinase</keyword>
<dbReference type="InterPro" id="IPR036890">
    <property type="entry name" value="HATPase_C_sf"/>
</dbReference>
<organism evidence="7 8">
    <name type="scientific">Luteipulveratus halotolerans</name>
    <dbReference type="NCBI Taxonomy" id="1631356"/>
    <lineage>
        <taxon>Bacteria</taxon>
        <taxon>Bacillati</taxon>
        <taxon>Actinomycetota</taxon>
        <taxon>Actinomycetes</taxon>
        <taxon>Micrococcales</taxon>
        <taxon>Dermacoccaceae</taxon>
        <taxon>Luteipulveratus</taxon>
    </lineage>
</organism>
<dbReference type="RefSeq" id="WP_050670180.1">
    <property type="nucleotide sequence ID" value="NZ_LAIR01000002.1"/>
</dbReference>
<dbReference type="GO" id="GO:0000160">
    <property type="term" value="P:phosphorelay signal transduction system"/>
    <property type="evidence" value="ECO:0007669"/>
    <property type="project" value="UniProtKB-KW"/>
</dbReference>
<evidence type="ECO:0000313" key="7">
    <source>
        <dbReference type="EMBL" id="KNX37789.1"/>
    </source>
</evidence>
<feature type="domain" description="Histidine kinase" evidence="6">
    <location>
        <begin position="1"/>
        <end position="75"/>
    </location>
</feature>
<dbReference type="EMBL" id="LAIR01000002">
    <property type="protein sequence ID" value="KNX37789.1"/>
    <property type="molecule type" value="Genomic_DNA"/>
</dbReference>
<dbReference type="SMART" id="SM00387">
    <property type="entry name" value="HATPase_c"/>
    <property type="match status" value="1"/>
</dbReference>
<evidence type="ECO:0000256" key="2">
    <source>
        <dbReference type="ARBA" id="ARBA00012438"/>
    </source>
</evidence>
<evidence type="ECO:0000313" key="8">
    <source>
        <dbReference type="Proteomes" id="UP000037397"/>
    </source>
</evidence>
<dbReference type="InterPro" id="IPR003594">
    <property type="entry name" value="HATPase_dom"/>
</dbReference>
<dbReference type="PROSITE" id="PS50109">
    <property type="entry name" value="HIS_KIN"/>
    <property type="match status" value="1"/>
</dbReference>
<evidence type="ECO:0000256" key="4">
    <source>
        <dbReference type="ARBA" id="ARBA00022777"/>
    </source>
</evidence>
<keyword evidence="5" id="KW-0902">Two-component regulatory system</keyword>
<dbReference type="SUPFAM" id="SSF55874">
    <property type="entry name" value="ATPase domain of HSP90 chaperone/DNA topoisomerase II/histidine kinase"/>
    <property type="match status" value="1"/>
</dbReference>
<dbReference type="InterPro" id="IPR050736">
    <property type="entry name" value="Sensor_HK_Regulatory"/>
</dbReference>
<evidence type="ECO:0000259" key="6">
    <source>
        <dbReference type="PROSITE" id="PS50109"/>
    </source>
</evidence>
<proteinExistence type="predicted"/>
<dbReference type="AlphaFoldDB" id="A0A0L6CJ78"/>
<accession>A0A0L6CJ78</accession>
<keyword evidence="3" id="KW-0808">Transferase</keyword>
<comment type="caution">
    <text evidence="7">The sequence shown here is derived from an EMBL/GenBank/DDBJ whole genome shotgun (WGS) entry which is preliminary data.</text>
</comment>
<dbReference type="GO" id="GO:0004673">
    <property type="term" value="F:protein histidine kinase activity"/>
    <property type="evidence" value="ECO:0007669"/>
    <property type="project" value="UniProtKB-EC"/>
</dbReference>
<evidence type="ECO:0000256" key="1">
    <source>
        <dbReference type="ARBA" id="ARBA00000085"/>
    </source>
</evidence>
<sequence length="75" mass="7868">MIDVADDGDGIAEEHLSHVFERFYRTDSARDRDHGGAGIGLAICRSVVRAHGGSIIARSGGLGTGATFRITLPTS</sequence>
<dbReference type="PANTHER" id="PTHR43711:SF1">
    <property type="entry name" value="HISTIDINE KINASE 1"/>
    <property type="match status" value="1"/>
</dbReference>
<reference evidence="8" key="1">
    <citation type="submission" date="2015-03" db="EMBL/GenBank/DDBJ databases">
        <title>Luteipulveratus halotolerans sp. nov., a novel actinobacterium (Dermacoccaceae) from Sarawak, Malaysia.</title>
        <authorList>
            <person name="Juboi H."/>
            <person name="Basik A."/>
            <person name="Shamsul S.S."/>
            <person name="Arnold P."/>
            <person name="Schmitt E.K."/>
            <person name="Sanglier J.-J."/>
            <person name="Yeo T."/>
        </authorList>
    </citation>
    <scope>NUCLEOTIDE SEQUENCE [LARGE SCALE GENOMIC DNA]</scope>
    <source>
        <strain evidence="8">C296001</strain>
    </source>
</reference>
<dbReference type="Proteomes" id="UP000037397">
    <property type="component" value="Unassembled WGS sequence"/>
</dbReference>
<protein>
    <recommendedName>
        <fullName evidence="2">histidine kinase</fullName>
        <ecNumber evidence="2">2.7.13.3</ecNumber>
    </recommendedName>
</protein>
<evidence type="ECO:0000256" key="3">
    <source>
        <dbReference type="ARBA" id="ARBA00022679"/>
    </source>
</evidence>
<dbReference type="STRING" id="1631356.VV01_12530"/>
<comment type="catalytic activity">
    <reaction evidence="1">
        <text>ATP + protein L-histidine = ADP + protein N-phospho-L-histidine.</text>
        <dbReference type="EC" id="2.7.13.3"/>
    </reaction>
</comment>
<dbReference type="PATRIC" id="fig|1631356.3.peg.2456"/>
<evidence type="ECO:0000256" key="5">
    <source>
        <dbReference type="ARBA" id="ARBA00023012"/>
    </source>
</evidence>
<name>A0A0L6CJ78_9MICO</name>